<organism evidence="3 4">
    <name type="scientific">Allacma fusca</name>
    <dbReference type="NCBI Taxonomy" id="39272"/>
    <lineage>
        <taxon>Eukaryota</taxon>
        <taxon>Metazoa</taxon>
        <taxon>Ecdysozoa</taxon>
        <taxon>Arthropoda</taxon>
        <taxon>Hexapoda</taxon>
        <taxon>Collembola</taxon>
        <taxon>Symphypleona</taxon>
        <taxon>Sminthuridae</taxon>
        <taxon>Allacma</taxon>
    </lineage>
</organism>
<dbReference type="EMBL" id="CAJVCH010042812">
    <property type="protein sequence ID" value="CAG7717029.1"/>
    <property type="molecule type" value="Genomic_DNA"/>
</dbReference>
<comment type="caution">
    <text evidence="3">The sequence shown here is derived from an EMBL/GenBank/DDBJ whole genome shotgun (WGS) entry which is preliminary data.</text>
</comment>
<sequence>MKNIWILVCCGTLANVLATKSILKTYPPDTRRSGLDSNYESVDSAPVYLCRKNSSDCVFLVGGTEKSEDVSVEGREISRSLAPEFSEESTVIRLHNGTVIGKKTMKDKSSLEHEQWTAEVYNSDELSNQLSKKILAIHTKEPFKDNMENDENISNQSRIIAYTIRPTLPTNGTSSSLASYPTITLAQLARQLIFPDWLWTRFASNRKTGLSDIKLSATKGATLPLVKPQLPSITFDNNFSRFLKLFTLVRFQNTACASPAGQNGTCYTSRECSDLGGTATSQCANGFGVCCIFQVRCGGRTSRNGTYFVDTGVTFAANQVQTCNVQILKTTPLIKQIRLDFQIFSLRQPVAGSCDIDRFVVSGQNTNNVIPILCGQNTGSHVYVETTESSGGIQLSVMTTGEGTRRWSIMITQYDTVNPNNAPSNCLQYYRGVMGSIQSFNYITDTSPQYLNNLNYAICIRREAGFCSVTYTNAGPDGTYQPFQIVNANAEGALVIPSGQAGVGYRDCPYDYILLNGFRLCGERLNDATTNILFVNDAPVTDTSNGPFVVIVRTNEIDVGGGFSLYYRQNPCMSTPG</sequence>
<name>A0A8J2JM69_9HEXA</name>
<dbReference type="PANTHER" id="PTHR33236">
    <property type="entry name" value="INTRAFLAGELLAR TRANSPORT PROTEIN 122 FAMILY PROTEIN-RELATED"/>
    <property type="match status" value="1"/>
</dbReference>
<feature type="chain" id="PRO_5035189933" description="CUB domain-containing protein" evidence="1">
    <location>
        <begin position="19"/>
        <end position="577"/>
    </location>
</feature>
<keyword evidence="4" id="KW-1185">Reference proteome</keyword>
<evidence type="ECO:0000259" key="2">
    <source>
        <dbReference type="Pfam" id="PF26080"/>
    </source>
</evidence>
<feature type="signal peptide" evidence="1">
    <location>
        <begin position="1"/>
        <end position="18"/>
    </location>
</feature>
<evidence type="ECO:0000313" key="3">
    <source>
        <dbReference type="EMBL" id="CAG7717029.1"/>
    </source>
</evidence>
<proteinExistence type="predicted"/>
<evidence type="ECO:0000256" key="1">
    <source>
        <dbReference type="SAM" id="SignalP"/>
    </source>
</evidence>
<dbReference type="OrthoDB" id="6479909at2759"/>
<dbReference type="PANTHER" id="PTHR33236:SF11">
    <property type="entry name" value="CUB DOMAIN-CONTAINING PROTEIN"/>
    <property type="match status" value="1"/>
</dbReference>
<accession>A0A8J2JM69</accession>
<keyword evidence="1" id="KW-0732">Signal</keyword>
<gene>
    <name evidence="3" type="ORF">AFUS01_LOCUS6506</name>
</gene>
<reference evidence="3" key="1">
    <citation type="submission" date="2021-06" db="EMBL/GenBank/DDBJ databases">
        <authorList>
            <person name="Hodson N. C."/>
            <person name="Mongue J. A."/>
            <person name="Jaron S. K."/>
        </authorList>
    </citation>
    <scope>NUCLEOTIDE SEQUENCE</scope>
</reference>
<protein>
    <recommendedName>
        <fullName evidence="2">CUB domain-containing protein</fullName>
    </recommendedName>
</protein>
<dbReference type="InterPro" id="IPR058698">
    <property type="entry name" value="CUB_metazoa"/>
</dbReference>
<dbReference type="Pfam" id="PF26080">
    <property type="entry name" value="CUB_animal"/>
    <property type="match status" value="1"/>
</dbReference>
<dbReference type="AlphaFoldDB" id="A0A8J2JM69"/>
<dbReference type="Proteomes" id="UP000708208">
    <property type="component" value="Unassembled WGS sequence"/>
</dbReference>
<evidence type="ECO:0000313" key="4">
    <source>
        <dbReference type="Proteomes" id="UP000708208"/>
    </source>
</evidence>
<feature type="domain" description="CUB" evidence="2">
    <location>
        <begin position="423"/>
        <end position="570"/>
    </location>
</feature>